<dbReference type="InterPro" id="IPR049326">
    <property type="entry name" value="Rhodopsin_dom_fungi"/>
</dbReference>
<keyword evidence="3 7" id="KW-1133">Transmembrane helix</keyword>
<evidence type="ECO:0000256" key="6">
    <source>
        <dbReference type="SAM" id="MobiDB-lite"/>
    </source>
</evidence>
<feature type="transmembrane region" description="Helical" evidence="7">
    <location>
        <begin position="131"/>
        <end position="158"/>
    </location>
</feature>
<sequence length="377" mass="42007">MGGSLSAPSPLIETWAEFAAGSCIILLRIFTRLKLVGFHGLKADDYLIIPAWFSYAGMTAMAHIVGYAQDNGNIPAALRATMSEEEKALRSLGSKCFMTGWYTYIGLIWSLKMNMLFFYKRVVNGLWVERFILPAQLIVGATGTSILLLLGLTCRPFHKLFQVYPDPGPLCTPQSLAFLIPILILNVTTDMMIMAIPLPVLAKMRVSLSRRIGIFILFGATIFIMIAACLRVYFVIALKTGPTAAIWSCREDLVAVFIGNAPIIRPLFSRKLWLGGYKNGSKPTGYQNGSSVELSGKFTTDRSNRRNSRSFYSRDMKTTNVDSDSMERIVDDGKDGDLPTMVIQVRKDVQVDEDVEDNASVGKKVWQQGYRDNFKHP</sequence>
<feature type="domain" description="Rhodopsin" evidence="8">
    <location>
        <begin position="27"/>
        <end position="270"/>
    </location>
</feature>
<feature type="region of interest" description="Disordered" evidence="6">
    <location>
        <begin position="288"/>
        <end position="311"/>
    </location>
</feature>
<keyword evidence="2 7" id="KW-0812">Transmembrane</keyword>
<dbReference type="PANTHER" id="PTHR33048">
    <property type="entry name" value="PTH11-LIKE INTEGRAL MEMBRANE PROTEIN (AFU_ORTHOLOGUE AFUA_5G11245)"/>
    <property type="match status" value="1"/>
</dbReference>
<dbReference type="VEuPathDB" id="FungiDB:EMCG_03327"/>
<evidence type="ECO:0000313" key="10">
    <source>
        <dbReference type="Proteomes" id="UP000034164"/>
    </source>
</evidence>
<dbReference type="EMBL" id="LCZI01001160">
    <property type="protein sequence ID" value="KKZ62189.1"/>
    <property type="molecule type" value="Genomic_DNA"/>
</dbReference>
<proteinExistence type="inferred from homology"/>
<dbReference type="Proteomes" id="UP000034164">
    <property type="component" value="Unassembled WGS sequence"/>
</dbReference>
<evidence type="ECO:0000256" key="3">
    <source>
        <dbReference type="ARBA" id="ARBA00022989"/>
    </source>
</evidence>
<feature type="transmembrane region" description="Helical" evidence="7">
    <location>
        <begin position="214"/>
        <end position="236"/>
    </location>
</feature>
<dbReference type="OrthoDB" id="4329349at2759"/>
<dbReference type="AlphaFoldDB" id="A0A0G2J0B6"/>
<feature type="transmembrane region" description="Helical" evidence="7">
    <location>
        <begin position="101"/>
        <end position="119"/>
    </location>
</feature>
<evidence type="ECO:0000256" key="4">
    <source>
        <dbReference type="ARBA" id="ARBA00023136"/>
    </source>
</evidence>
<dbReference type="InterPro" id="IPR052337">
    <property type="entry name" value="SAT4-like"/>
</dbReference>
<comment type="subcellular location">
    <subcellularLocation>
        <location evidence="1">Membrane</location>
        <topology evidence="1">Multi-pass membrane protein</topology>
    </subcellularLocation>
</comment>
<gene>
    <name evidence="9" type="ORF">EMCG_03327</name>
</gene>
<feature type="transmembrane region" description="Helical" evidence="7">
    <location>
        <begin position="47"/>
        <end position="68"/>
    </location>
</feature>
<dbReference type="Pfam" id="PF20684">
    <property type="entry name" value="Fung_rhodopsin"/>
    <property type="match status" value="1"/>
</dbReference>
<organism evidence="9 10">
    <name type="scientific">[Emmonsia] crescens</name>
    <dbReference type="NCBI Taxonomy" id="73230"/>
    <lineage>
        <taxon>Eukaryota</taxon>
        <taxon>Fungi</taxon>
        <taxon>Dikarya</taxon>
        <taxon>Ascomycota</taxon>
        <taxon>Pezizomycotina</taxon>
        <taxon>Eurotiomycetes</taxon>
        <taxon>Eurotiomycetidae</taxon>
        <taxon>Onygenales</taxon>
        <taxon>Ajellomycetaceae</taxon>
        <taxon>Emergomyces</taxon>
    </lineage>
</organism>
<protein>
    <recommendedName>
        <fullName evidence="8">Rhodopsin domain-containing protein</fullName>
    </recommendedName>
</protein>
<evidence type="ECO:0000313" key="9">
    <source>
        <dbReference type="EMBL" id="KKZ62189.1"/>
    </source>
</evidence>
<evidence type="ECO:0000256" key="5">
    <source>
        <dbReference type="ARBA" id="ARBA00038359"/>
    </source>
</evidence>
<dbReference type="GO" id="GO:0016020">
    <property type="term" value="C:membrane"/>
    <property type="evidence" value="ECO:0007669"/>
    <property type="project" value="UniProtKB-SubCell"/>
</dbReference>
<comment type="caution">
    <text evidence="9">The sequence shown here is derived from an EMBL/GenBank/DDBJ whole genome shotgun (WGS) entry which is preliminary data.</text>
</comment>
<keyword evidence="4 7" id="KW-0472">Membrane</keyword>
<name>A0A0G2J0B6_9EURO</name>
<evidence type="ECO:0000256" key="7">
    <source>
        <dbReference type="SAM" id="Phobius"/>
    </source>
</evidence>
<feature type="transmembrane region" description="Helical" evidence="7">
    <location>
        <begin position="178"/>
        <end position="202"/>
    </location>
</feature>
<reference evidence="10" key="1">
    <citation type="journal article" date="2015" name="PLoS Genet.">
        <title>The dynamic genome and transcriptome of the human fungal pathogen Blastomyces and close relative Emmonsia.</title>
        <authorList>
            <person name="Munoz J.F."/>
            <person name="Gauthier G.M."/>
            <person name="Desjardins C.A."/>
            <person name="Gallo J.E."/>
            <person name="Holder J."/>
            <person name="Sullivan T.D."/>
            <person name="Marty A.J."/>
            <person name="Carmen J.C."/>
            <person name="Chen Z."/>
            <person name="Ding L."/>
            <person name="Gujja S."/>
            <person name="Magrini V."/>
            <person name="Misas E."/>
            <person name="Mitreva M."/>
            <person name="Priest M."/>
            <person name="Saif S."/>
            <person name="Whiston E.A."/>
            <person name="Young S."/>
            <person name="Zeng Q."/>
            <person name="Goldman W.E."/>
            <person name="Mardis E.R."/>
            <person name="Taylor J.W."/>
            <person name="McEwen J.G."/>
            <person name="Clay O.K."/>
            <person name="Klein B.S."/>
            <person name="Cuomo C.A."/>
        </authorList>
    </citation>
    <scope>NUCLEOTIDE SEQUENCE [LARGE SCALE GENOMIC DNA]</scope>
    <source>
        <strain evidence="10">UAMH 3008</strain>
    </source>
</reference>
<dbReference type="PANTHER" id="PTHR33048:SF2">
    <property type="entry name" value="SRPK"/>
    <property type="match status" value="1"/>
</dbReference>
<evidence type="ECO:0000259" key="8">
    <source>
        <dbReference type="Pfam" id="PF20684"/>
    </source>
</evidence>
<evidence type="ECO:0000256" key="2">
    <source>
        <dbReference type="ARBA" id="ARBA00022692"/>
    </source>
</evidence>
<comment type="similarity">
    <text evidence="5">Belongs to the SAT4 family.</text>
</comment>
<accession>A0A0G2J0B6</accession>
<evidence type="ECO:0000256" key="1">
    <source>
        <dbReference type="ARBA" id="ARBA00004141"/>
    </source>
</evidence>
<feature type="transmembrane region" description="Helical" evidence="7">
    <location>
        <begin position="15"/>
        <end position="35"/>
    </location>
</feature>
<feature type="region of interest" description="Disordered" evidence="6">
    <location>
        <begin position="353"/>
        <end position="377"/>
    </location>
</feature>